<accession>A0A0A9FVX4</accession>
<sequence>MISIAFHKIQVKGCPFKIILLMIKMQFEEHIFLKVHSNLMHMIFQKGKLEIESVNSLVYGFINMIGLNIASRRILCFA</sequence>
<proteinExistence type="predicted"/>
<name>A0A0A9FVX4_ARUDO</name>
<protein>
    <submittedName>
        <fullName evidence="1">Uncharacterized protein</fullName>
    </submittedName>
</protein>
<reference evidence="1" key="1">
    <citation type="submission" date="2014-09" db="EMBL/GenBank/DDBJ databases">
        <authorList>
            <person name="Magalhaes I.L.F."/>
            <person name="Oliveira U."/>
            <person name="Santos F.R."/>
            <person name="Vidigal T.H.D.A."/>
            <person name="Brescovit A.D."/>
            <person name="Santos A.J."/>
        </authorList>
    </citation>
    <scope>NUCLEOTIDE SEQUENCE</scope>
    <source>
        <tissue evidence="1">Shoot tissue taken approximately 20 cm above the soil surface</tissue>
    </source>
</reference>
<dbReference type="AlphaFoldDB" id="A0A0A9FVX4"/>
<reference evidence="1" key="2">
    <citation type="journal article" date="2015" name="Data Brief">
        <title>Shoot transcriptome of the giant reed, Arundo donax.</title>
        <authorList>
            <person name="Barrero R.A."/>
            <person name="Guerrero F.D."/>
            <person name="Moolhuijzen P."/>
            <person name="Goolsby J.A."/>
            <person name="Tidwell J."/>
            <person name="Bellgard S.E."/>
            <person name="Bellgard M.I."/>
        </authorList>
    </citation>
    <scope>NUCLEOTIDE SEQUENCE</scope>
    <source>
        <tissue evidence="1">Shoot tissue taken approximately 20 cm above the soil surface</tissue>
    </source>
</reference>
<organism evidence="1">
    <name type="scientific">Arundo donax</name>
    <name type="common">Giant reed</name>
    <name type="synonym">Donax arundinaceus</name>
    <dbReference type="NCBI Taxonomy" id="35708"/>
    <lineage>
        <taxon>Eukaryota</taxon>
        <taxon>Viridiplantae</taxon>
        <taxon>Streptophyta</taxon>
        <taxon>Embryophyta</taxon>
        <taxon>Tracheophyta</taxon>
        <taxon>Spermatophyta</taxon>
        <taxon>Magnoliopsida</taxon>
        <taxon>Liliopsida</taxon>
        <taxon>Poales</taxon>
        <taxon>Poaceae</taxon>
        <taxon>PACMAD clade</taxon>
        <taxon>Arundinoideae</taxon>
        <taxon>Arundineae</taxon>
        <taxon>Arundo</taxon>
    </lineage>
</organism>
<evidence type="ECO:0000313" key="1">
    <source>
        <dbReference type="EMBL" id="JAE15394.1"/>
    </source>
</evidence>
<dbReference type="EMBL" id="GBRH01182502">
    <property type="protein sequence ID" value="JAE15394.1"/>
    <property type="molecule type" value="Transcribed_RNA"/>
</dbReference>